<organism evidence="1 2">
    <name type="scientific">Heterorhabditis bacteriophora</name>
    <name type="common">Entomopathogenic nematode worm</name>
    <dbReference type="NCBI Taxonomy" id="37862"/>
    <lineage>
        <taxon>Eukaryota</taxon>
        <taxon>Metazoa</taxon>
        <taxon>Ecdysozoa</taxon>
        <taxon>Nematoda</taxon>
        <taxon>Chromadorea</taxon>
        <taxon>Rhabditida</taxon>
        <taxon>Rhabditina</taxon>
        <taxon>Rhabditomorpha</taxon>
        <taxon>Strongyloidea</taxon>
        <taxon>Heterorhabditidae</taxon>
        <taxon>Heterorhabditis</taxon>
    </lineage>
</organism>
<dbReference type="AlphaFoldDB" id="A0A1I7XID5"/>
<accession>A0A1I7XID5</accession>
<keyword evidence="1" id="KW-1185">Reference proteome</keyword>
<reference evidence="2" key="1">
    <citation type="submission" date="2016-11" db="UniProtKB">
        <authorList>
            <consortium name="WormBaseParasite"/>
        </authorList>
    </citation>
    <scope>IDENTIFICATION</scope>
</reference>
<dbReference type="Proteomes" id="UP000095283">
    <property type="component" value="Unplaced"/>
</dbReference>
<name>A0A1I7XID5_HETBA</name>
<evidence type="ECO:0000313" key="1">
    <source>
        <dbReference type="Proteomes" id="UP000095283"/>
    </source>
</evidence>
<dbReference type="WBParaSite" id="Hba_17270">
    <property type="protein sequence ID" value="Hba_17270"/>
    <property type="gene ID" value="Hba_17270"/>
</dbReference>
<evidence type="ECO:0000313" key="2">
    <source>
        <dbReference type="WBParaSite" id="Hba_17270"/>
    </source>
</evidence>
<sequence length="204" mass="22684">MHFVKSPYSYEDSSSPVERYCSSLSSSAESISSIKSNIFMLFASEKPTLSSASRSPAEREAERMQRRQLLDSSLSKMRASNNLPLRKHLLIFNTIKQLQRDLDLLDDEDLYCSLIGEECHHMEVDECRWLAPPVVAPAAPPSQEEHRAASVPNNIMVPLNASVVSIVNDDLDMDTSPTSPATTNTWSWSSSSSDIGLFESIQVC</sequence>
<protein>
    <submittedName>
        <fullName evidence="2">SERTA domain-containing protein</fullName>
    </submittedName>
</protein>
<proteinExistence type="predicted"/>